<name>A0A511D3Z7_9PSEU</name>
<accession>A0A511D3Z7</accession>
<dbReference type="InterPro" id="IPR003018">
    <property type="entry name" value="GAF"/>
</dbReference>
<dbReference type="STRING" id="1123024.GCA_000423625_02939"/>
<dbReference type="SUPFAM" id="SSF55781">
    <property type="entry name" value="GAF domain-like"/>
    <property type="match status" value="1"/>
</dbReference>
<dbReference type="InterPro" id="IPR029016">
    <property type="entry name" value="GAF-like_dom_sf"/>
</dbReference>
<feature type="domain" description="GAF" evidence="1">
    <location>
        <begin position="39"/>
        <end position="159"/>
    </location>
</feature>
<organism evidence="2 3">
    <name type="scientific">Pseudonocardia asaccharolytica DSM 44247 = NBRC 16224</name>
    <dbReference type="NCBI Taxonomy" id="1123024"/>
    <lineage>
        <taxon>Bacteria</taxon>
        <taxon>Bacillati</taxon>
        <taxon>Actinomycetota</taxon>
        <taxon>Actinomycetes</taxon>
        <taxon>Pseudonocardiales</taxon>
        <taxon>Pseudonocardiaceae</taxon>
        <taxon>Pseudonocardia</taxon>
    </lineage>
</organism>
<dbReference type="AlphaFoldDB" id="A0A511D3Z7"/>
<dbReference type="Proteomes" id="UP000321328">
    <property type="component" value="Unassembled WGS sequence"/>
</dbReference>
<dbReference type="EMBL" id="BJVI01000039">
    <property type="protein sequence ID" value="GEL19512.1"/>
    <property type="molecule type" value="Genomic_DNA"/>
</dbReference>
<reference evidence="2 3" key="1">
    <citation type="submission" date="2019-07" db="EMBL/GenBank/DDBJ databases">
        <title>Whole genome shotgun sequence of Pseudonocardia asaccharolytica NBRC 16224.</title>
        <authorList>
            <person name="Hosoyama A."/>
            <person name="Uohara A."/>
            <person name="Ohji S."/>
            <person name="Ichikawa N."/>
        </authorList>
    </citation>
    <scope>NUCLEOTIDE SEQUENCE [LARGE SCALE GENOMIC DNA]</scope>
    <source>
        <strain evidence="2 3">NBRC 16224</strain>
    </source>
</reference>
<sequence>MTTTDQTPIAAPDPLGAALATVVAEGDAHSVRRIGEACLAALPTTRVAITVRTGDGRRESVWACDEAARDLDGLQFRLGEGPCLDAFAGPDPVHVPDLAEVPPHRWPVFAGAALRSGVRAVHAFPLHVGALTVGILALYRDEPGELAPEDLAGARRAADAVLWTLLARRGDGPAVGR</sequence>
<dbReference type="OrthoDB" id="7466251at2"/>
<evidence type="ECO:0000259" key="1">
    <source>
        <dbReference type="Pfam" id="PF13185"/>
    </source>
</evidence>
<dbReference type="Pfam" id="PF13185">
    <property type="entry name" value="GAF_2"/>
    <property type="match status" value="1"/>
</dbReference>
<evidence type="ECO:0000313" key="3">
    <source>
        <dbReference type="Proteomes" id="UP000321328"/>
    </source>
</evidence>
<evidence type="ECO:0000313" key="2">
    <source>
        <dbReference type="EMBL" id="GEL19512.1"/>
    </source>
</evidence>
<protein>
    <recommendedName>
        <fullName evidence="1">GAF domain-containing protein</fullName>
    </recommendedName>
</protein>
<dbReference type="Gene3D" id="3.30.450.40">
    <property type="match status" value="1"/>
</dbReference>
<keyword evidence="3" id="KW-1185">Reference proteome</keyword>
<proteinExistence type="predicted"/>
<dbReference type="RefSeq" id="WP_051233090.1">
    <property type="nucleotide sequence ID" value="NZ_AUII01000012.1"/>
</dbReference>
<gene>
    <name evidence="2" type="ORF">PA7_33490</name>
</gene>
<comment type="caution">
    <text evidence="2">The sequence shown here is derived from an EMBL/GenBank/DDBJ whole genome shotgun (WGS) entry which is preliminary data.</text>
</comment>